<name>A0A0R1RT95_9LACO</name>
<organism evidence="1 2">
    <name type="scientific">Furfurilactobacillus rossiae DSM 15814</name>
    <dbReference type="NCBI Taxonomy" id="1114972"/>
    <lineage>
        <taxon>Bacteria</taxon>
        <taxon>Bacillati</taxon>
        <taxon>Bacillota</taxon>
        <taxon>Bacilli</taxon>
        <taxon>Lactobacillales</taxon>
        <taxon>Lactobacillaceae</taxon>
        <taxon>Furfurilactobacillus</taxon>
    </lineage>
</organism>
<proteinExistence type="predicted"/>
<dbReference type="AlphaFoldDB" id="A0A0R1RT95"/>
<dbReference type="OrthoDB" id="9867246at2"/>
<sequence length="96" mass="11174">MSDTKTAANFVKNKKLIETLRLSKFTTSIQHPELEYFWYDMKLADQFLGFLRQQGIYISSSGLFIDSSNCLYFMWDVQSYTLQSARSLALQQIAKL</sequence>
<comment type="caution">
    <text evidence="1">The sequence shown here is derived from an EMBL/GenBank/DDBJ whole genome shotgun (WGS) entry which is preliminary data.</text>
</comment>
<evidence type="ECO:0000313" key="1">
    <source>
        <dbReference type="EMBL" id="KRL57498.1"/>
    </source>
</evidence>
<gene>
    <name evidence="1" type="ORF">FD35_GL000519</name>
</gene>
<accession>A0A0R1RT95</accession>
<dbReference type="EMBL" id="AZFF01000001">
    <property type="protein sequence ID" value="KRL57498.1"/>
    <property type="molecule type" value="Genomic_DNA"/>
</dbReference>
<dbReference type="Proteomes" id="UP000051999">
    <property type="component" value="Unassembled WGS sequence"/>
</dbReference>
<protein>
    <submittedName>
        <fullName evidence="1">Uncharacterized protein</fullName>
    </submittedName>
</protein>
<keyword evidence="2" id="KW-1185">Reference proteome</keyword>
<dbReference type="RefSeq" id="WP_017261599.1">
    <property type="nucleotide sequence ID" value="NZ_AUAW01000001.1"/>
</dbReference>
<dbReference type="PATRIC" id="fig|1114972.6.peg.518"/>
<evidence type="ECO:0000313" key="2">
    <source>
        <dbReference type="Proteomes" id="UP000051999"/>
    </source>
</evidence>
<reference evidence="1 2" key="1">
    <citation type="journal article" date="2015" name="Genome Announc.">
        <title>Expanding the biotechnology potential of lactobacilli through comparative genomics of 213 strains and associated genera.</title>
        <authorList>
            <person name="Sun Z."/>
            <person name="Harris H.M."/>
            <person name="McCann A."/>
            <person name="Guo C."/>
            <person name="Argimon S."/>
            <person name="Zhang W."/>
            <person name="Yang X."/>
            <person name="Jeffery I.B."/>
            <person name="Cooney J.C."/>
            <person name="Kagawa T.F."/>
            <person name="Liu W."/>
            <person name="Song Y."/>
            <person name="Salvetti E."/>
            <person name="Wrobel A."/>
            <person name="Rasinkangas P."/>
            <person name="Parkhill J."/>
            <person name="Rea M.C."/>
            <person name="O'Sullivan O."/>
            <person name="Ritari J."/>
            <person name="Douillard F.P."/>
            <person name="Paul Ross R."/>
            <person name="Yang R."/>
            <person name="Briner A.E."/>
            <person name="Felis G.E."/>
            <person name="de Vos W.M."/>
            <person name="Barrangou R."/>
            <person name="Klaenhammer T.R."/>
            <person name="Caufield P.W."/>
            <person name="Cui Y."/>
            <person name="Zhang H."/>
            <person name="O'Toole P.W."/>
        </authorList>
    </citation>
    <scope>NUCLEOTIDE SEQUENCE [LARGE SCALE GENOMIC DNA]</scope>
    <source>
        <strain evidence="1 2">DSM 15814</strain>
    </source>
</reference>